<proteinExistence type="predicted"/>
<name>A0A843YBR9_9RHOB</name>
<dbReference type="AlphaFoldDB" id="A0A843YBR9"/>
<gene>
    <name evidence="2" type="ORF">GFB49_01480</name>
</gene>
<dbReference type="Proteomes" id="UP000444174">
    <property type="component" value="Unassembled WGS sequence"/>
</dbReference>
<keyword evidence="3" id="KW-1185">Reference proteome</keyword>
<organism evidence="2 3">
    <name type="scientific">Tritonibacter litoralis</name>
    <dbReference type="NCBI Taxonomy" id="2662264"/>
    <lineage>
        <taxon>Bacteria</taxon>
        <taxon>Pseudomonadati</taxon>
        <taxon>Pseudomonadota</taxon>
        <taxon>Alphaproteobacteria</taxon>
        <taxon>Rhodobacterales</taxon>
        <taxon>Paracoccaceae</taxon>
        <taxon>Tritonibacter</taxon>
    </lineage>
</organism>
<protein>
    <submittedName>
        <fullName evidence="2">PAS domain-containing protein</fullName>
    </submittedName>
</protein>
<accession>A0A843YBR9</accession>
<evidence type="ECO:0000313" key="3">
    <source>
        <dbReference type="Proteomes" id="UP000444174"/>
    </source>
</evidence>
<dbReference type="RefSeq" id="WP_153214029.1">
    <property type="nucleotide sequence ID" value="NZ_WIBF01000001.1"/>
</dbReference>
<dbReference type="Pfam" id="PF07310">
    <property type="entry name" value="PAS_5"/>
    <property type="match status" value="1"/>
</dbReference>
<feature type="region of interest" description="Disordered" evidence="1">
    <location>
        <begin position="246"/>
        <end position="284"/>
    </location>
</feature>
<evidence type="ECO:0000256" key="1">
    <source>
        <dbReference type="SAM" id="MobiDB-lite"/>
    </source>
</evidence>
<dbReference type="InterPro" id="IPR009922">
    <property type="entry name" value="DUF1457"/>
</dbReference>
<reference evidence="2 3" key="1">
    <citation type="submission" date="2019-10" db="EMBL/GenBank/DDBJ databases">
        <title>Epibacterium sp. nov., isolated from seawater.</title>
        <authorList>
            <person name="Zhang X."/>
            <person name="Li N."/>
        </authorList>
    </citation>
    <scope>NUCLEOTIDE SEQUENCE [LARGE SCALE GENOMIC DNA]</scope>
    <source>
        <strain evidence="2 3">SM1979</strain>
    </source>
</reference>
<dbReference type="EMBL" id="WIBF01000001">
    <property type="protein sequence ID" value="MQQ07115.1"/>
    <property type="molecule type" value="Genomic_DNA"/>
</dbReference>
<comment type="caution">
    <text evidence="2">The sequence shown here is derived from an EMBL/GenBank/DDBJ whole genome shotgun (WGS) entry which is preliminary data.</text>
</comment>
<evidence type="ECO:0000313" key="2">
    <source>
        <dbReference type="EMBL" id="MQQ07115.1"/>
    </source>
</evidence>
<sequence length="284" mass="31539">MFFGGRNGSKQGTEQDKVVSMGRFRNRVSLTPLRQAEAYWTALRRGDDVPSRSQVDPRGLENILSQTFIVERIAPGIVRFRLAGQKVNEMAGMEVRGMPLSAFFTPEARKQLSAAMESMFETPAIVEMGLQTETTRTRGAREAHMLLLPLRSDLGDISRALGVFVSEGNPTGVSQRFAISSIDMRSVSADPIQDMEFKAKARTEVTDRPEKAPAKADTNVVNPGFAETQTRFKAEPSIMEEARNLLKRRKAEADKVSTETAQEEEPEQPRAARGTHLRLVVSKD</sequence>